<dbReference type="eggNOG" id="ENOG503195R">
    <property type="taxonomic scope" value="Bacteria"/>
</dbReference>
<dbReference type="RefSeq" id="WP_037519693.1">
    <property type="nucleotide sequence ID" value="NZ_JGVR01000014.1"/>
</dbReference>
<gene>
    <name evidence="1" type="ORF">CP98_02456</name>
</gene>
<reference evidence="1 2" key="1">
    <citation type="submission" date="2014-03" db="EMBL/GenBank/DDBJ databases">
        <title>Genome sequence of Sphingobium yanoikuyae B1.</title>
        <authorList>
            <person name="Gan H.M."/>
            <person name="Gan H.Y."/>
            <person name="Savka M.A."/>
        </authorList>
    </citation>
    <scope>NUCLEOTIDE SEQUENCE [LARGE SCALE GENOMIC DNA]</scope>
    <source>
        <strain evidence="1 2">B1</strain>
    </source>
</reference>
<dbReference type="Proteomes" id="UP000028534">
    <property type="component" value="Unassembled WGS sequence"/>
</dbReference>
<dbReference type="STRING" id="13690.AX777_04965"/>
<proteinExistence type="predicted"/>
<sequence>MAKADRLERLDIRRAELEEEYRAALIAALRVTAAGRWGLFDHQQDRSARAKTAPVLAQLDELAHEIDAMRDTLGLEPFDLHPAFLAARGKPAADAVGEPKQAKAWLERLGADAG</sequence>
<name>A0A084ELA3_SPHYA</name>
<evidence type="ECO:0000313" key="2">
    <source>
        <dbReference type="Proteomes" id="UP000028534"/>
    </source>
</evidence>
<dbReference type="AlphaFoldDB" id="A0A084ELA3"/>
<dbReference type="PATRIC" id="fig|13690.10.peg.2523"/>
<organism evidence="1 2">
    <name type="scientific">Sphingobium yanoikuyae</name>
    <name type="common">Sphingomonas yanoikuyae</name>
    <dbReference type="NCBI Taxonomy" id="13690"/>
    <lineage>
        <taxon>Bacteria</taxon>
        <taxon>Pseudomonadati</taxon>
        <taxon>Pseudomonadota</taxon>
        <taxon>Alphaproteobacteria</taxon>
        <taxon>Sphingomonadales</taxon>
        <taxon>Sphingomonadaceae</taxon>
        <taxon>Sphingobium</taxon>
    </lineage>
</organism>
<comment type="caution">
    <text evidence="1">The sequence shown here is derived from an EMBL/GenBank/DDBJ whole genome shotgun (WGS) entry which is preliminary data.</text>
</comment>
<accession>A0A084ELA3</accession>
<evidence type="ECO:0000313" key="1">
    <source>
        <dbReference type="EMBL" id="KEZ18745.1"/>
    </source>
</evidence>
<dbReference type="EMBL" id="JGVR01000014">
    <property type="protein sequence ID" value="KEZ18745.1"/>
    <property type="molecule type" value="Genomic_DNA"/>
</dbReference>
<protein>
    <submittedName>
        <fullName evidence="1">Uncharacterized protein</fullName>
    </submittedName>
</protein>